<evidence type="ECO:0000256" key="1">
    <source>
        <dbReference type="SAM" id="Coils"/>
    </source>
</evidence>
<dbReference type="STRING" id="46835.A0A504Z608"/>
<dbReference type="OrthoDB" id="6280489at2759"/>
<sequence>YLLFFVGCVLRISNCLSSVRNPSSLKIQTLRILPPSTDNYGDEFCALMSFSTSYCLESPYRIVTTEALPDVLVIANRYGRLYQGVVLQSTGRGSKHPDARMDDPALCLVDVVDLHLHDPNMSAEDEFLLPGSLQNDPAQSPLSGTGTVMAEGANWGQLVLEPARIVRDTDAGPGISWPIQTGIKINSYPYLAYYVIHDTGIHLVRVPWLQQVSQWCRKLPEGPLAADATPEENFAVEKVKGWQTSVQHLICGKLTVVSDNSASADGQFRVSGLMELPVDLNPLADKSNSHMLPGSAGTLLVIRAPDRISKNKDAVASLLVPVSIELNRSEPFQYQNSKSPRRNDTKMEKSDENTTVTTPRSEFKLHLQRLLKTGGSGLPVITGLSAQTNLTQIQLVQFFLKATELLRSGPLDRLTRARAFVEQYTSRLADHLSVQYQEAVKLTEIRRTLQENAERLSKQHAFILERQQQIDKRLSFLADRVAGLCNGPTKVDVGMHDEVIAVRDRLRKGLKKWFGSLRSRQSLLEERLARACPTRSGAPRTPKTSTDLQNEDTEAEVRRVSYLVKPANPDSNTL</sequence>
<feature type="region of interest" description="Disordered" evidence="2">
    <location>
        <begin position="331"/>
        <end position="359"/>
    </location>
</feature>
<evidence type="ECO:0000313" key="4">
    <source>
        <dbReference type="Proteomes" id="UP000316759"/>
    </source>
</evidence>
<protein>
    <submittedName>
        <fullName evidence="3">Uncharacterized protein</fullName>
    </submittedName>
</protein>
<organism evidence="3 4">
    <name type="scientific">Fasciola gigantica</name>
    <name type="common">Giant liver fluke</name>
    <dbReference type="NCBI Taxonomy" id="46835"/>
    <lineage>
        <taxon>Eukaryota</taxon>
        <taxon>Metazoa</taxon>
        <taxon>Spiralia</taxon>
        <taxon>Lophotrochozoa</taxon>
        <taxon>Platyhelminthes</taxon>
        <taxon>Trematoda</taxon>
        <taxon>Digenea</taxon>
        <taxon>Plagiorchiida</taxon>
        <taxon>Echinostomata</taxon>
        <taxon>Echinostomatoidea</taxon>
        <taxon>Fasciolidae</taxon>
        <taxon>Fasciola</taxon>
    </lineage>
</organism>
<name>A0A504Z608_FASGI</name>
<dbReference type="AlphaFoldDB" id="A0A504Z608"/>
<keyword evidence="1" id="KW-0175">Coiled coil</keyword>
<feature type="region of interest" description="Disordered" evidence="2">
    <location>
        <begin position="532"/>
        <end position="555"/>
    </location>
</feature>
<keyword evidence="4" id="KW-1185">Reference proteome</keyword>
<reference evidence="3 4" key="1">
    <citation type="submission" date="2019-04" db="EMBL/GenBank/DDBJ databases">
        <title>Annotation for the trematode Fasciola gigantica.</title>
        <authorList>
            <person name="Choi Y.-J."/>
        </authorList>
    </citation>
    <scope>NUCLEOTIDE SEQUENCE [LARGE SCALE GENOMIC DNA]</scope>
    <source>
        <strain evidence="3">Uganda_cow_1</strain>
    </source>
</reference>
<gene>
    <name evidence="3" type="ORF">FGIG_00591</name>
</gene>
<comment type="caution">
    <text evidence="3">The sequence shown here is derived from an EMBL/GenBank/DDBJ whole genome shotgun (WGS) entry which is preliminary data.</text>
</comment>
<dbReference type="Proteomes" id="UP000316759">
    <property type="component" value="Unassembled WGS sequence"/>
</dbReference>
<accession>A0A504Z608</accession>
<proteinExistence type="predicted"/>
<evidence type="ECO:0000313" key="3">
    <source>
        <dbReference type="EMBL" id="TPP64870.1"/>
    </source>
</evidence>
<dbReference type="EMBL" id="SUNJ01003941">
    <property type="protein sequence ID" value="TPP64870.1"/>
    <property type="molecule type" value="Genomic_DNA"/>
</dbReference>
<feature type="non-terminal residue" evidence="3">
    <location>
        <position position="1"/>
    </location>
</feature>
<dbReference type="InterPro" id="IPR019321">
    <property type="entry name" value="Nucleoporin_Nup88"/>
</dbReference>
<dbReference type="Pfam" id="PF10168">
    <property type="entry name" value="Nup88"/>
    <property type="match status" value="1"/>
</dbReference>
<feature type="compositionally biased region" description="Basic and acidic residues" evidence="2">
    <location>
        <begin position="341"/>
        <end position="352"/>
    </location>
</feature>
<evidence type="ECO:0000256" key="2">
    <source>
        <dbReference type="SAM" id="MobiDB-lite"/>
    </source>
</evidence>
<feature type="coiled-coil region" evidence="1">
    <location>
        <begin position="439"/>
        <end position="466"/>
    </location>
</feature>